<keyword evidence="3" id="KW-1003">Cell membrane</keyword>
<feature type="domain" description="Type II secretion system protein GspF" evidence="10">
    <location>
        <begin position="257"/>
        <end position="380"/>
    </location>
</feature>
<feature type="transmembrane region" description="Helical" evidence="9">
    <location>
        <begin position="361"/>
        <end position="382"/>
    </location>
</feature>
<keyword evidence="6 9" id="KW-1133">Transmembrane helix</keyword>
<dbReference type="PANTHER" id="PTHR30012:SF0">
    <property type="entry name" value="TYPE II SECRETION SYSTEM PROTEIN F-RELATED"/>
    <property type="match status" value="1"/>
</dbReference>
<protein>
    <recommendedName>
        <fullName evidence="10">Type II secretion system protein GspF domain-containing protein</fullName>
    </recommendedName>
</protein>
<evidence type="ECO:0000313" key="12">
    <source>
        <dbReference type="Proteomes" id="UP000176413"/>
    </source>
</evidence>
<evidence type="ECO:0000256" key="5">
    <source>
        <dbReference type="ARBA" id="ARBA00022692"/>
    </source>
</evidence>
<evidence type="ECO:0000256" key="6">
    <source>
        <dbReference type="ARBA" id="ARBA00022989"/>
    </source>
</evidence>
<keyword evidence="7 9" id="KW-0472">Membrane</keyword>
<dbReference type="Proteomes" id="UP000176413">
    <property type="component" value="Unassembled WGS sequence"/>
</dbReference>
<keyword evidence="4" id="KW-0997">Cell inner membrane</keyword>
<feature type="transmembrane region" description="Helical" evidence="9">
    <location>
        <begin position="196"/>
        <end position="225"/>
    </location>
</feature>
<dbReference type="PANTHER" id="PTHR30012">
    <property type="entry name" value="GENERAL SECRETION PATHWAY PROTEIN"/>
    <property type="match status" value="1"/>
</dbReference>
<evidence type="ECO:0000256" key="1">
    <source>
        <dbReference type="ARBA" id="ARBA00004429"/>
    </source>
</evidence>
<comment type="subcellular location">
    <subcellularLocation>
        <location evidence="1">Cell inner membrane</location>
        <topology evidence="1">Multi-pass membrane protein</topology>
    </subcellularLocation>
</comment>
<organism evidence="11 12">
    <name type="scientific">Candidatus Magasanikbacteria bacterium RIFCSPHIGHO2_02_FULL_45_10</name>
    <dbReference type="NCBI Taxonomy" id="1798679"/>
    <lineage>
        <taxon>Bacteria</taxon>
        <taxon>Candidatus Magasanikiibacteriota</taxon>
    </lineage>
</organism>
<accession>A0A1F6MC37</accession>
<dbReference type="Gene3D" id="1.20.81.30">
    <property type="entry name" value="Type II secretion system (T2SS), domain F"/>
    <property type="match status" value="2"/>
</dbReference>
<evidence type="ECO:0000256" key="4">
    <source>
        <dbReference type="ARBA" id="ARBA00022519"/>
    </source>
</evidence>
<comment type="caution">
    <text evidence="11">The sequence shown here is derived from an EMBL/GenBank/DDBJ whole genome shotgun (WGS) entry which is preliminary data.</text>
</comment>
<feature type="region of interest" description="Disordered" evidence="8">
    <location>
        <begin position="1"/>
        <end position="26"/>
    </location>
</feature>
<dbReference type="InterPro" id="IPR018076">
    <property type="entry name" value="T2SS_GspF_dom"/>
</dbReference>
<dbReference type="GO" id="GO:0015628">
    <property type="term" value="P:protein secretion by the type II secretion system"/>
    <property type="evidence" value="ECO:0007669"/>
    <property type="project" value="TreeGrafter"/>
</dbReference>
<feature type="domain" description="Type II secretion system protein GspF" evidence="10">
    <location>
        <begin position="54"/>
        <end position="177"/>
    </location>
</feature>
<dbReference type="PRINTS" id="PR00812">
    <property type="entry name" value="BCTERIALGSPF"/>
</dbReference>
<dbReference type="AlphaFoldDB" id="A0A1F6MC37"/>
<comment type="similarity">
    <text evidence="2">Belongs to the GSP F family.</text>
</comment>
<feature type="transmembrane region" description="Helical" evidence="9">
    <location>
        <begin position="153"/>
        <end position="176"/>
    </location>
</feature>
<dbReference type="InterPro" id="IPR042094">
    <property type="entry name" value="T2SS_GspF_sf"/>
</dbReference>
<evidence type="ECO:0000256" key="8">
    <source>
        <dbReference type="SAM" id="MobiDB-lite"/>
    </source>
</evidence>
<reference evidence="11 12" key="1">
    <citation type="journal article" date="2016" name="Nat. Commun.">
        <title>Thousands of microbial genomes shed light on interconnected biogeochemical processes in an aquifer system.</title>
        <authorList>
            <person name="Anantharaman K."/>
            <person name="Brown C.T."/>
            <person name="Hug L.A."/>
            <person name="Sharon I."/>
            <person name="Castelle C.J."/>
            <person name="Probst A.J."/>
            <person name="Thomas B.C."/>
            <person name="Singh A."/>
            <person name="Wilkins M.J."/>
            <person name="Karaoz U."/>
            <person name="Brodie E.L."/>
            <person name="Williams K.H."/>
            <person name="Hubbard S.S."/>
            <person name="Banfield J.F."/>
        </authorList>
    </citation>
    <scope>NUCLEOTIDE SEQUENCE [LARGE SCALE GENOMIC DNA]</scope>
</reference>
<dbReference type="FunFam" id="1.20.81.30:FF:000001">
    <property type="entry name" value="Type II secretion system protein F"/>
    <property type="match status" value="2"/>
</dbReference>
<dbReference type="GO" id="GO:0005886">
    <property type="term" value="C:plasma membrane"/>
    <property type="evidence" value="ECO:0007669"/>
    <property type="project" value="UniProtKB-SubCell"/>
</dbReference>
<sequence length="388" mass="42404">MASTKFKYSPKSIAASDPTPAPATGKTKVSVTDKLNVWVTDHLTRIPFVLKMLFVHNLFIMVKAGLSIVDGLRILHAQVENKRLKKTIAGIKNEVEEGHSFSEALADYPSVFPSIYVSMIAAGETSGKMQESLEQVHIQMKKSHELTSRIQGAMIYPAVVITAMTGIGIEMVVFVLPKILVLFNDFGAELPLPTRILIALVKAIEQYGIFLAVGVIGLAILAVWLEKKPKIKRQVHALNLKMPIFGAVIQKINVARFTMTLSSLLQSAIPIIDAIKITSNVQSNVRFRESLVAVAEVLKKGVALSDALAEYPNYFPPMVVQMIMVGEQSGQVEQMLGELAAYYSDEVDATMRNFSTIIEPVLIVVMGLAVAGMAVAVIMPMYSLAQSF</sequence>
<dbReference type="InterPro" id="IPR003004">
    <property type="entry name" value="GspF/PilC"/>
</dbReference>
<evidence type="ECO:0000256" key="7">
    <source>
        <dbReference type="ARBA" id="ARBA00023136"/>
    </source>
</evidence>
<proteinExistence type="inferred from homology"/>
<name>A0A1F6MC37_9BACT</name>
<evidence type="ECO:0000259" key="10">
    <source>
        <dbReference type="Pfam" id="PF00482"/>
    </source>
</evidence>
<dbReference type="Pfam" id="PF00482">
    <property type="entry name" value="T2SSF"/>
    <property type="match status" value="2"/>
</dbReference>
<gene>
    <name evidence="11" type="ORF">A3D53_03070</name>
</gene>
<evidence type="ECO:0000313" key="11">
    <source>
        <dbReference type="EMBL" id="OGH69073.1"/>
    </source>
</evidence>
<keyword evidence="5 9" id="KW-0812">Transmembrane</keyword>
<evidence type="ECO:0000256" key="2">
    <source>
        <dbReference type="ARBA" id="ARBA00005745"/>
    </source>
</evidence>
<dbReference type="EMBL" id="MFQA01000018">
    <property type="protein sequence ID" value="OGH69073.1"/>
    <property type="molecule type" value="Genomic_DNA"/>
</dbReference>
<evidence type="ECO:0000256" key="9">
    <source>
        <dbReference type="SAM" id="Phobius"/>
    </source>
</evidence>
<evidence type="ECO:0000256" key="3">
    <source>
        <dbReference type="ARBA" id="ARBA00022475"/>
    </source>
</evidence>